<accession>A0A5C1YU34</accession>
<name>A0A5C1YU34_CYMEN</name>
<dbReference type="EMBL" id="MK440159">
    <property type="protein sequence ID" value="QEO19171.1"/>
    <property type="molecule type" value="mRNA"/>
</dbReference>
<sequence>MDCAGQGTCHGLRSGSEISITIPFLTPKNPSNEFMDRSLSVSSVTWTLVTLFSASTLAYHSLLNFTCSEIWLFSSWSLHTSFTRSFKCFCFLIRDLLADSRFERIRFRFLSSISSRLSSSVDIYQIGERPCMMAKLTQQIT</sequence>
<organism evidence="1">
    <name type="scientific">Cymbidium ensifolium</name>
    <name type="common">Orchid</name>
    <name type="synonym">Epidendrum ensifolium</name>
    <dbReference type="NCBI Taxonomy" id="78740"/>
    <lineage>
        <taxon>Eukaryota</taxon>
        <taxon>Viridiplantae</taxon>
        <taxon>Streptophyta</taxon>
        <taxon>Embryophyta</taxon>
        <taxon>Tracheophyta</taxon>
        <taxon>Spermatophyta</taxon>
        <taxon>Magnoliopsida</taxon>
        <taxon>Liliopsida</taxon>
        <taxon>Asparagales</taxon>
        <taxon>Orchidaceae</taxon>
        <taxon>Epidendroideae</taxon>
        <taxon>Cymbidieae</taxon>
        <taxon>Cymbidiinae</taxon>
        <taxon>Cymbidium</taxon>
    </lineage>
</organism>
<evidence type="ECO:0000313" key="1">
    <source>
        <dbReference type="EMBL" id="QEO19171.1"/>
    </source>
</evidence>
<proteinExistence type="evidence at transcript level"/>
<dbReference type="AlphaFoldDB" id="A0A5C1YU34"/>
<protein>
    <submittedName>
        <fullName evidence="1">Putative bZIP transcription factor 53-like isoform X1</fullName>
    </submittedName>
</protein>
<reference evidence="1" key="1">
    <citation type="submission" date="2019-01" db="EMBL/GenBank/DDBJ databases">
        <authorList>
            <person name="Yang F."/>
            <person name="Zhu G."/>
            <person name="Wei Y."/>
            <person name="Guo J."/>
            <person name="Jin J."/>
        </authorList>
    </citation>
    <scope>NUCLEOTIDE SEQUENCE</scope>
</reference>